<reference evidence="3 4" key="1">
    <citation type="submission" date="2021-03" db="EMBL/GenBank/DDBJ databases">
        <title>Sequencing the genomes of 1000 actinobacteria strains.</title>
        <authorList>
            <person name="Klenk H.-P."/>
        </authorList>
    </citation>
    <scope>NUCLEOTIDE SEQUENCE [LARGE SCALE GENOMIC DNA]</scope>
    <source>
        <strain evidence="3 4">DSM 41480</strain>
    </source>
</reference>
<evidence type="ECO:0000313" key="4">
    <source>
        <dbReference type="Proteomes" id="UP001519291"/>
    </source>
</evidence>
<dbReference type="RefSeq" id="WP_130880824.1">
    <property type="nucleotide sequence ID" value="NZ_JAGIOH010000001.1"/>
</dbReference>
<organism evidence="3 4">
    <name type="scientific">Streptomyces syringium</name>
    <dbReference type="NCBI Taxonomy" id="76729"/>
    <lineage>
        <taxon>Bacteria</taxon>
        <taxon>Bacillati</taxon>
        <taxon>Actinomycetota</taxon>
        <taxon>Actinomycetes</taxon>
        <taxon>Kitasatosporales</taxon>
        <taxon>Streptomycetaceae</taxon>
        <taxon>Streptomyces</taxon>
    </lineage>
</organism>
<dbReference type="Proteomes" id="UP001519291">
    <property type="component" value="Unassembled WGS sequence"/>
</dbReference>
<proteinExistence type="predicted"/>
<keyword evidence="4" id="KW-1185">Reference proteome</keyword>
<dbReference type="EMBL" id="JAGIOH010000001">
    <property type="protein sequence ID" value="MBP2401331.1"/>
    <property type="molecule type" value="Genomic_DNA"/>
</dbReference>
<sequence length="249" mass="27163">MSPEPDPEPPAAESFAPDPGAVRRGELIRPAPVVFRDGDGDDEGDDGDGGTELGAVFRPYLRDYIGDSIGRSGPSNAICPFVRGALRAGVMHYAELRVAGHTAPRAVARALVGYLAWFDRASQRESPEHPGLVVAFPGPPAPLLPVVAAAHRAVLPAVYARGCTAALFHEDPAEPDDPHHPEPRYFTAPAPFYVLRRIIPADLQLSLRVRQMFPAYHRLHAAEARRTRLRTKEAAERWNQACREHGLTP</sequence>
<name>A0ABS4XXT9_9ACTN</name>
<protein>
    <recommendedName>
        <fullName evidence="2">DUF6875 domain-containing protein</fullName>
    </recommendedName>
</protein>
<accession>A0ABS4XXT9</accession>
<feature type="region of interest" description="Disordered" evidence="1">
    <location>
        <begin position="1"/>
        <end position="53"/>
    </location>
</feature>
<evidence type="ECO:0000256" key="1">
    <source>
        <dbReference type="SAM" id="MobiDB-lite"/>
    </source>
</evidence>
<gene>
    <name evidence="3" type="ORF">JO379_000800</name>
</gene>
<evidence type="ECO:0000259" key="2">
    <source>
        <dbReference type="Pfam" id="PF21780"/>
    </source>
</evidence>
<dbReference type="InterPro" id="IPR049240">
    <property type="entry name" value="DUF6875"/>
</dbReference>
<feature type="compositionally biased region" description="Acidic residues" evidence="1">
    <location>
        <begin position="39"/>
        <end position="49"/>
    </location>
</feature>
<feature type="domain" description="DUF6875" evidence="2">
    <location>
        <begin position="67"/>
        <end position="225"/>
    </location>
</feature>
<dbReference type="Pfam" id="PF21780">
    <property type="entry name" value="DUF6875"/>
    <property type="match status" value="1"/>
</dbReference>
<evidence type="ECO:0000313" key="3">
    <source>
        <dbReference type="EMBL" id="MBP2401331.1"/>
    </source>
</evidence>
<dbReference type="GeneID" id="91567673"/>
<comment type="caution">
    <text evidence="3">The sequence shown here is derived from an EMBL/GenBank/DDBJ whole genome shotgun (WGS) entry which is preliminary data.</text>
</comment>